<sequence>MATISKLTAPDWKEQRNYILNLLNDLQIDVCKQLRKKKTNNALEGAGMIISDALMIAEETIAYRFATAMIPKDTKASYFNFHVNIELVAQWFPDCRVAQGKAPSRAASDENSVSLEYQRYCDDVRPDVPMADESNRGFGQPSRQPGGELRISVQQSVQAVTAMLLAMDQLRASLWKELCPGDQPYEGCGPWELPFPKKSDLVNCFYGPSENGEPIYRRAQRRLGEGDVFFLQSRELVSLENTHKIVLLIRPGITALRATQKRALREAWIILQEWRIGLSLTISRDINLFQFVTDFQKQAFESMTSSTSGHGSAGLEELRKLQAEKDAICQKQSLLSIKKRKRVDDETEVAEEKERLEEKQARLEREQEKLKQEMEANLKEMDKKLAALKDIKSMAKTINAEEEEIAREESSAAVREKEILSRVDHRVLERFCLNPPSPVQIYDHEVYDHEEAAL</sequence>
<keyword evidence="3" id="KW-1185">Reference proteome</keyword>
<proteinExistence type="predicted"/>
<organism evidence="2 3">
    <name type="scientific">Cercophora newfieldiana</name>
    <dbReference type="NCBI Taxonomy" id="92897"/>
    <lineage>
        <taxon>Eukaryota</taxon>
        <taxon>Fungi</taxon>
        <taxon>Dikarya</taxon>
        <taxon>Ascomycota</taxon>
        <taxon>Pezizomycotina</taxon>
        <taxon>Sordariomycetes</taxon>
        <taxon>Sordariomycetidae</taxon>
        <taxon>Sordariales</taxon>
        <taxon>Lasiosphaeriaceae</taxon>
        <taxon>Cercophora</taxon>
    </lineage>
</organism>
<evidence type="ECO:0000313" key="3">
    <source>
        <dbReference type="Proteomes" id="UP001174936"/>
    </source>
</evidence>
<comment type="caution">
    <text evidence="2">The sequence shown here is derived from an EMBL/GenBank/DDBJ whole genome shotgun (WGS) entry which is preliminary data.</text>
</comment>
<evidence type="ECO:0000313" key="2">
    <source>
        <dbReference type="EMBL" id="KAK0652463.1"/>
    </source>
</evidence>
<gene>
    <name evidence="2" type="ORF">B0T16DRAFT_490314</name>
</gene>
<accession>A0AA40CX65</accession>
<name>A0AA40CX65_9PEZI</name>
<protein>
    <submittedName>
        <fullName evidence="2">Uncharacterized protein</fullName>
    </submittedName>
</protein>
<evidence type="ECO:0000256" key="1">
    <source>
        <dbReference type="SAM" id="Coils"/>
    </source>
</evidence>
<reference evidence="2" key="1">
    <citation type="submission" date="2023-06" db="EMBL/GenBank/DDBJ databases">
        <title>Genome-scale phylogeny and comparative genomics of the fungal order Sordariales.</title>
        <authorList>
            <consortium name="Lawrence Berkeley National Laboratory"/>
            <person name="Hensen N."/>
            <person name="Bonometti L."/>
            <person name="Westerberg I."/>
            <person name="Brannstrom I.O."/>
            <person name="Guillou S."/>
            <person name="Cros-Aarteil S."/>
            <person name="Calhoun S."/>
            <person name="Haridas S."/>
            <person name="Kuo A."/>
            <person name="Mondo S."/>
            <person name="Pangilinan J."/>
            <person name="Riley R."/>
            <person name="Labutti K."/>
            <person name="Andreopoulos B."/>
            <person name="Lipzen A."/>
            <person name="Chen C."/>
            <person name="Yanf M."/>
            <person name="Daum C."/>
            <person name="Ng V."/>
            <person name="Clum A."/>
            <person name="Steindorff A."/>
            <person name="Ohm R."/>
            <person name="Martin F."/>
            <person name="Silar P."/>
            <person name="Natvig D."/>
            <person name="Lalanne C."/>
            <person name="Gautier V."/>
            <person name="Ament-Velasquez S.L."/>
            <person name="Kruys A."/>
            <person name="Hutchinson M.I."/>
            <person name="Powell A.J."/>
            <person name="Barry K."/>
            <person name="Miller A.N."/>
            <person name="Grigoriev I.V."/>
            <person name="Debuchy R."/>
            <person name="Gladieux P."/>
            <person name="Thoren M.H."/>
            <person name="Johannesson H."/>
        </authorList>
    </citation>
    <scope>NUCLEOTIDE SEQUENCE</scope>
    <source>
        <strain evidence="2">SMH2532-1</strain>
    </source>
</reference>
<feature type="coiled-coil region" evidence="1">
    <location>
        <begin position="342"/>
        <end position="418"/>
    </location>
</feature>
<keyword evidence="1" id="KW-0175">Coiled coil</keyword>
<dbReference type="Proteomes" id="UP001174936">
    <property type="component" value="Unassembled WGS sequence"/>
</dbReference>
<dbReference type="AlphaFoldDB" id="A0AA40CX65"/>
<dbReference type="EMBL" id="JAULSV010000002">
    <property type="protein sequence ID" value="KAK0652463.1"/>
    <property type="molecule type" value="Genomic_DNA"/>
</dbReference>